<feature type="region of interest" description="Disordered" evidence="1">
    <location>
        <begin position="156"/>
        <end position="211"/>
    </location>
</feature>
<name>A0A9W9U7M9_9EURO</name>
<dbReference type="Pfam" id="PF17254">
    <property type="entry name" value="DUF5321"/>
    <property type="match status" value="1"/>
</dbReference>
<dbReference type="OrthoDB" id="2253354at2759"/>
<keyword evidence="3" id="KW-1185">Reference proteome</keyword>
<evidence type="ECO:0000313" key="2">
    <source>
        <dbReference type="EMBL" id="KAJ5323855.1"/>
    </source>
</evidence>
<dbReference type="Proteomes" id="UP001147746">
    <property type="component" value="Unassembled WGS sequence"/>
</dbReference>
<accession>A0A9W9U7M9</accession>
<organism evidence="2 3">
    <name type="scientific">Penicillium atrosanguineum</name>
    <dbReference type="NCBI Taxonomy" id="1132637"/>
    <lineage>
        <taxon>Eukaryota</taxon>
        <taxon>Fungi</taxon>
        <taxon>Dikarya</taxon>
        <taxon>Ascomycota</taxon>
        <taxon>Pezizomycotina</taxon>
        <taxon>Eurotiomycetes</taxon>
        <taxon>Eurotiomycetidae</taxon>
        <taxon>Eurotiales</taxon>
        <taxon>Aspergillaceae</taxon>
        <taxon>Penicillium</taxon>
    </lineage>
</organism>
<reference evidence="2" key="2">
    <citation type="journal article" date="2023" name="IMA Fungus">
        <title>Comparative genomic study of the Penicillium genus elucidates a diverse pangenome and 15 lateral gene transfer events.</title>
        <authorList>
            <person name="Petersen C."/>
            <person name="Sorensen T."/>
            <person name="Nielsen M.R."/>
            <person name="Sondergaard T.E."/>
            <person name="Sorensen J.L."/>
            <person name="Fitzpatrick D.A."/>
            <person name="Frisvad J.C."/>
            <person name="Nielsen K.L."/>
        </authorList>
    </citation>
    <scope>NUCLEOTIDE SEQUENCE</scope>
    <source>
        <strain evidence="2">IBT 21472</strain>
    </source>
</reference>
<feature type="compositionally biased region" description="Basic and acidic residues" evidence="1">
    <location>
        <begin position="175"/>
        <end position="189"/>
    </location>
</feature>
<dbReference type="EMBL" id="JAPZBO010000002">
    <property type="protein sequence ID" value="KAJ5323855.1"/>
    <property type="molecule type" value="Genomic_DNA"/>
</dbReference>
<protein>
    <submittedName>
        <fullName evidence="2">Uncharacterized protein</fullName>
    </submittedName>
</protein>
<sequence length="211" mass="24411">MAAALRLKPYGLNRWIFSTSTTSTISGRCRVAAVRTYSTSDRLPKIADTSVWTAMIPTFMRRKRSRTAGEKKKWNPATFYIVMFTLIGSQAIRMLTLKNNYTAYRRTVDAKIELLKEVIKRVQNGEDVDVEKLLGTGDEAKEREWEEVLQEIQREDNLWHEKHKSTQQPENNTPKIEDKAAPKWKEKETVPATNEGEETTQTKPTRKPTFF</sequence>
<dbReference type="AlphaFoldDB" id="A0A9W9U7M9"/>
<evidence type="ECO:0000313" key="3">
    <source>
        <dbReference type="Proteomes" id="UP001147746"/>
    </source>
</evidence>
<evidence type="ECO:0000256" key="1">
    <source>
        <dbReference type="SAM" id="MobiDB-lite"/>
    </source>
</evidence>
<gene>
    <name evidence="2" type="ORF">N7476_002455</name>
</gene>
<dbReference type="InterPro" id="IPR035213">
    <property type="entry name" value="DUF5321"/>
</dbReference>
<reference evidence="2" key="1">
    <citation type="submission" date="2022-12" db="EMBL/GenBank/DDBJ databases">
        <authorList>
            <person name="Petersen C."/>
        </authorList>
    </citation>
    <scope>NUCLEOTIDE SEQUENCE</scope>
    <source>
        <strain evidence="2">IBT 21472</strain>
    </source>
</reference>
<comment type="caution">
    <text evidence="2">The sequence shown here is derived from an EMBL/GenBank/DDBJ whole genome shotgun (WGS) entry which is preliminary data.</text>
</comment>
<proteinExistence type="predicted"/>